<evidence type="ECO:0000256" key="2">
    <source>
        <dbReference type="ARBA" id="ARBA00023157"/>
    </source>
</evidence>
<evidence type="ECO:0000256" key="1">
    <source>
        <dbReference type="ARBA" id="ARBA00022821"/>
    </source>
</evidence>
<organism evidence="5 6">
    <name type="scientific">Tubulinosema ratisbonensis</name>
    <dbReference type="NCBI Taxonomy" id="291195"/>
    <lineage>
        <taxon>Eukaryota</taxon>
        <taxon>Fungi</taxon>
        <taxon>Fungi incertae sedis</taxon>
        <taxon>Microsporidia</taxon>
        <taxon>Tubulinosematoidea</taxon>
        <taxon>Tubulinosematidae</taxon>
        <taxon>Tubulinosema</taxon>
    </lineage>
</organism>
<dbReference type="SUPFAM" id="SSF53955">
    <property type="entry name" value="Lysozyme-like"/>
    <property type="match status" value="1"/>
</dbReference>
<dbReference type="AlphaFoldDB" id="A0A437AM80"/>
<feature type="compositionally biased region" description="Gly residues" evidence="3">
    <location>
        <begin position="1"/>
        <end position="55"/>
    </location>
</feature>
<keyword evidence="1" id="KW-0611">Plant defense</keyword>
<dbReference type="InterPro" id="IPR023346">
    <property type="entry name" value="Lysozyme-like_dom_sf"/>
</dbReference>
<dbReference type="Proteomes" id="UP000282876">
    <property type="component" value="Unassembled WGS sequence"/>
</dbReference>
<dbReference type="GO" id="GO:0016998">
    <property type="term" value="P:cell wall macromolecule catabolic process"/>
    <property type="evidence" value="ECO:0007669"/>
    <property type="project" value="InterPro"/>
</dbReference>
<dbReference type="Pfam" id="PF00182">
    <property type="entry name" value="Glyco_hydro_19"/>
    <property type="match status" value="1"/>
</dbReference>
<evidence type="ECO:0000313" key="5">
    <source>
        <dbReference type="EMBL" id="RVD92311.1"/>
    </source>
</evidence>
<dbReference type="InterPro" id="IPR000726">
    <property type="entry name" value="Glyco_hydro_19_cat"/>
</dbReference>
<dbReference type="PANTHER" id="PTHR22595">
    <property type="entry name" value="CHITINASE-RELATED"/>
    <property type="match status" value="1"/>
</dbReference>
<comment type="caution">
    <text evidence="5">The sequence shown here is derived from an EMBL/GenBank/DDBJ whole genome shotgun (WGS) entry which is preliminary data.</text>
</comment>
<dbReference type="EMBL" id="RCSS01000251">
    <property type="protein sequence ID" value="RVD92311.1"/>
    <property type="molecule type" value="Genomic_DNA"/>
</dbReference>
<sequence length="246" mass="24858">GGGGAKPSGGGGGSAPSGGGGSKPSGGGGESKPSGGGDSKPSGGGSKPSGGGGGNLDPEMIKKAIQEAADSPNPEYLDVVAEKVDSEFDTPDEAAMFLAQIIHESAGLTAIEEQACLNGGCQGQYGSDQGEPGKSYHGRGFIQLTWPDNYKAASEGLGMGDELYKNPEKVSEDPKIAIDVSIWFWKNRVANEPGVKDGQFGATTKAINGPIECSGGGSETPQKRYDIYTKVAKAMGVENLASPDGC</sequence>
<dbReference type="STRING" id="291195.A0A437AM80"/>
<keyword evidence="6" id="KW-1185">Reference proteome</keyword>
<gene>
    <name evidence="5" type="ORF">TUBRATIS_11870</name>
</gene>
<dbReference type="GO" id="GO:0004568">
    <property type="term" value="F:chitinase activity"/>
    <property type="evidence" value="ECO:0007669"/>
    <property type="project" value="InterPro"/>
</dbReference>
<dbReference type="GO" id="GO:0006032">
    <property type="term" value="P:chitin catabolic process"/>
    <property type="evidence" value="ECO:0007669"/>
    <property type="project" value="InterPro"/>
</dbReference>
<keyword evidence="2" id="KW-1015">Disulfide bond</keyword>
<dbReference type="OrthoDB" id="5985073at2759"/>
<dbReference type="VEuPathDB" id="MicrosporidiaDB:TUBRATIS_11870"/>
<feature type="domain" description="Glycoside hydrolase family 19 catalytic" evidence="4">
    <location>
        <begin position="93"/>
        <end position="238"/>
    </location>
</feature>
<feature type="region of interest" description="Disordered" evidence="3">
    <location>
        <begin position="1"/>
        <end position="74"/>
    </location>
</feature>
<protein>
    <submittedName>
        <fullName evidence="5">Endochitinase</fullName>
    </submittedName>
</protein>
<evidence type="ECO:0000313" key="6">
    <source>
        <dbReference type="Proteomes" id="UP000282876"/>
    </source>
</evidence>
<dbReference type="CDD" id="cd00325">
    <property type="entry name" value="chitinase_GH19"/>
    <property type="match status" value="1"/>
</dbReference>
<feature type="non-terminal residue" evidence="5">
    <location>
        <position position="1"/>
    </location>
</feature>
<dbReference type="PANTHER" id="PTHR22595:SF79">
    <property type="entry name" value="CHITINASE 12"/>
    <property type="match status" value="1"/>
</dbReference>
<evidence type="ECO:0000256" key="3">
    <source>
        <dbReference type="SAM" id="MobiDB-lite"/>
    </source>
</evidence>
<reference evidence="5 6" key="1">
    <citation type="submission" date="2018-10" db="EMBL/GenBank/DDBJ databases">
        <title>Draft genome sequence of the microsporidian Tubulinosema ratisbonensis.</title>
        <authorList>
            <person name="Polonais V."/>
            <person name="Peyretaillade E."/>
            <person name="Niehus S."/>
            <person name="Wawrzyniak I."/>
            <person name="Franchet A."/>
            <person name="Gaspin C."/>
            <person name="Reichstadt M."/>
            <person name="Belser C."/>
            <person name="Labadie K."/>
            <person name="Delbac F."/>
            <person name="Ferrandon D."/>
        </authorList>
    </citation>
    <scope>NUCLEOTIDE SEQUENCE [LARGE SCALE GENOMIC DNA]</scope>
    <source>
        <strain evidence="5 6">Franzen</strain>
    </source>
</reference>
<evidence type="ECO:0000259" key="4">
    <source>
        <dbReference type="Pfam" id="PF00182"/>
    </source>
</evidence>
<accession>A0A437AM80</accession>
<name>A0A437AM80_9MICR</name>
<dbReference type="GO" id="GO:0006952">
    <property type="term" value="P:defense response"/>
    <property type="evidence" value="ECO:0007669"/>
    <property type="project" value="UniProtKB-KW"/>
</dbReference>
<dbReference type="Gene3D" id="1.10.530.10">
    <property type="match status" value="1"/>
</dbReference>
<proteinExistence type="predicted"/>